<comment type="caution">
    <text evidence="2">The sequence shown here is derived from an EMBL/GenBank/DDBJ whole genome shotgun (WGS) entry which is preliminary data.</text>
</comment>
<protein>
    <submittedName>
        <fullName evidence="2">Rubrerythrin</fullName>
    </submittedName>
</protein>
<dbReference type="Pfam" id="PF12647">
    <property type="entry name" value="RNHCP"/>
    <property type="match status" value="1"/>
</dbReference>
<evidence type="ECO:0000313" key="3">
    <source>
        <dbReference type="Proteomes" id="UP000568380"/>
    </source>
</evidence>
<name>A0A7W8ADC3_9ACTN</name>
<keyword evidence="3" id="KW-1185">Reference proteome</keyword>
<sequence length="96" mass="10444">MSEHFSCPGCGVTSDDRRQHCPECLTAVHEIDGARMAPIAVAVPSEGDWVVVHRCELCGQLVSSPARGDDNVLILMRMAVRPLASPPFPFEPFGRL</sequence>
<dbReference type="AlphaFoldDB" id="A0A7W8ADC3"/>
<dbReference type="Proteomes" id="UP000568380">
    <property type="component" value="Unassembled WGS sequence"/>
</dbReference>
<feature type="domain" description="RNHCP" evidence="1">
    <location>
        <begin position="3"/>
        <end position="76"/>
    </location>
</feature>
<dbReference type="EMBL" id="JACHIN010000021">
    <property type="protein sequence ID" value="MBB5084164.1"/>
    <property type="molecule type" value="Genomic_DNA"/>
</dbReference>
<evidence type="ECO:0000259" key="1">
    <source>
        <dbReference type="Pfam" id="PF12647"/>
    </source>
</evidence>
<proteinExistence type="predicted"/>
<reference evidence="2 3" key="1">
    <citation type="submission" date="2020-08" db="EMBL/GenBank/DDBJ databases">
        <title>Genomic Encyclopedia of Type Strains, Phase IV (KMG-IV): sequencing the most valuable type-strain genomes for metagenomic binning, comparative biology and taxonomic classification.</title>
        <authorList>
            <person name="Goeker M."/>
        </authorList>
    </citation>
    <scope>NUCLEOTIDE SEQUENCE [LARGE SCALE GENOMIC DNA]</scope>
    <source>
        <strain evidence="2 3">DSM 45385</strain>
    </source>
</reference>
<accession>A0A7W8ADC3</accession>
<evidence type="ECO:0000313" key="2">
    <source>
        <dbReference type="EMBL" id="MBB5084164.1"/>
    </source>
</evidence>
<dbReference type="RefSeq" id="WP_312896802.1">
    <property type="nucleotide sequence ID" value="NZ_JACHIN010000021.1"/>
</dbReference>
<organism evidence="2 3">
    <name type="scientific">Nonomuraea endophytica</name>
    <dbReference type="NCBI Taxonomy" id="714136"/>
    <lineage>
        <taxon>Bacteria</taxon>
        <taxon>Bacillati</taxon>
        <taxon>Actinomycetota</taxon>
        <taxon>Actinomycetes</taxon>
        <taxon>Streptosporangiales</taxon>
        <taxon>Streptosporangiaceae</taxon>
        <taxon>Nonomuraea</taxon>
    </lineage>
</organism>
<gene>
    <name evidence="2" type="ORF">HNR40_009672</name>
</gene>
<dbReference type="InterPro" id="IPR024439">
    <property type="entry name" value="RNHCP"/>
</dbReference>